<dbReference type="InterPro" id="IPR016032">
    <property type="entry name" value="Sig_transdc_resp-reg_C-effctor"/>
</dbReference>
<evidence type="ECO:0000256" key="2">
    <source>
        <dbReference type="ARBA" id="ARBA00022840"/>
    </source>
</evidence>
<gene>
    <name evidence="4" type="ORF">R7226_10640</name>
</gene>
<dbReference type="Gene3D" id="1.25.40.10">
    <property type="entry name" value="Tetratricopeptide repeat domain"/>
    <property type="match status" value="1"/>
</dbReference>
<evidence type="ECO:0000256" key="1">
    <source>
        <dbReference type="ARBA" id="ARBA00022741"/>
    </source>
</evidence>
<dbReference type="SMART" id="SM00421">
    <property type="entry name" value="HTH_LUXR"/>
    <property type="match status" value="1"/>
</dbReference>
<dbReference type="Pfam" id="PF00196">
    <property type="entry name" value="GerE"/>
    <property type="match status" value="1"/>
</dbReference>
<dbReference type="PANTHER" id="PTHR16305:SF35">
    <property type="entry name" value="TRANSCRIPTIONAL ACTIVATOR DOMAIN"/>
    <property type="match status" value="1"/>
</dbReference>
<feature type="domain" description="HTH luxR-type" evidence="3">
    <location>
        <begin position="916"/>
        <end position="981"/>
    </location>
</feature>
<dbReference type="InterPro" id="IPR011990">
    <property type="entry name" value="TPR-like_helical_dom_sf"/>
</dbReference>
<dbReference type="Gene3D" id="1.10.10.10">
    <property type="entry name" value="Winged helix-like DNA-binding domain superfamily/Winged helix DNA-binding domain"/>
    <property type="match status" value="1"/>
</dbReference>
<dbReference type="InterPro" id="IPR036388">
    <property type="entry name" value="WH-like_DNA-bd_sf"/>
</dbReference>
<reference evidence="5" key="1">
    <citation type="submission" date="2023-07" db="EMBL/GenBank/DDBJ databases">
        <title>Conexibacter stalactiti sp. nov., isolated from stalactites in a lava cave and emended description of the genus Conexibacter.</title>
        <authorList>
            <person name="Lee S.D."/>
        </authorList>
    </citation>
    <scope>NUCLEOTIDE SEQUENCE [LARGE SCALE GENOMIC DNA]</scope>
    <source>
        <strain evidence="5">KCTC 39840</strain>
    </source>
</reference>
<keyword evidence="1" id="KW-0547">Nucleotide-binding</keyword>
<evidence type="ECO:0000313" key="5">
    <source>
        <dbReference type="Proteomes" id="UP001284601"/>
    </source>
</evidence>
<dbReference type="GO" id="GO:0005524">
    <property type="term" value="F:ATP binding"/>
    <property type="evidence" value="ECO:0007669"/>
    <property type="project" value="UniProtKB-KW"/>
</dbReference>
<keyword evidence="5" id="KW-1185">Reference proteome</keyword>
<accession>A0ABU4HNB2</accession>
<dbReference type="InterPro" id="IPR041664">
    <property type="entry name" value="AAA_16"/>
</dbReference>
<dbReference type="PROSITE" id="PS00622">
    <property type="entry name" value="HTH_LUXR_1"/>
    <property type="match status" value="1"/>
</dbReference>
<dbReference type="PRINTS" id="PR00038">
    <property type="entry name" value="HTHLUXR"/>
</dbReference>
<keyword evidence="2 4" id="KW-0067">ATP-binding</keyword>
<comment type="caution">
    <text evidence="4">The sequence shown here is derived from an EMBL/GenBank/DDBJ whole genome shotgun (WGS) entry which is preliminary data.</text>
</comment>
<dbReference type="InterPro" id="IPR027417">
    <property type="entry name" value="P-loop_NTPase"/>
</dbReference>
<dbReference type="Gene3D" id="3.40.50.300">
    <property type="entry name" value="P-loop containing nucleotide triphosphate hydrolases"/>
    <property type="match status" value="1"/>
</dbReference>
<protein>
    <submittedName>
        <fullName evidence="4">BREX system ATP-binding domain-containing protein</fullName>
    </submittedName>
</protein>
<dbReference type="CDD" id="cd06170">
    <property type="entry name" value="LuxR_C_like"/>
    <property type="match status" value="1"/>
</dbReference>
<dbReference type="InterPro" id="IPR000792">
    <property type="entry name" value="Tscrpt_reg_LuxR_C"/>
</dbReference>
<dbReference type="PANTHER" id="PTHR16305">
    <property type="entry name" value="TESTICULAR SOLUBLE ADENYLYL CYCLASE"/>
    <property type="match status" value="1"/>
</dbReference>
<sequence length="984" mass="103854">MTDPARPEPLDALLSAVAAPPALRRESFGTVPGDGPRPLVGRAAELAAVTRAVGGVSAGDARMLTIIGEAGIGKSALLAAARRQAEEAGVLVLEGRAAEHERDVPFGAIVDALDDHVAALHPRRIEELGPELAAILPAAAAHSDGMTAIAVPTTAAERFRYHRALRALLEQLGRERPVALLLDDLHWADDASVEFVLHLLRRPPRTACLAVFALRPLAPAPQLLDAARNAPRCEQLALSPLSHEASLTLLEAVSDRELKERIVREAGGNPLFLEEMARIMRHPGASLPPTLVAAVQLEVQSLPPASRMLIDGAAVAGDPFDPELAAAAAALDPLDTLSLLDELVAADLLRPTGGRAFRFRHPLVRRAVYDAAPPGWRLAAHERAAVALAQRGASPTARAYHVEQAARPGDESAIALLAEAAGTAGDTAPATAARWYGAAARLLPHDQPDRRATLLVPMALALANAGRLDDARGVLIEVLTLLPAGPTPTRLAVIAACSGVEQTLGRHVEARRRLLVALEDAPPEAEAMLSYELALGCFHMGDDSGLRTWASRALERATDAEPALVAGAEAMVGVAQIRAGEPATGLELLSAATDRLTALDDDALAARLDASFLLGMCLLLAELPRDAKGIFVRALNVARATRQGHMLAPLSTGRTMGLVGLLDLDAAAREAEEAEEIARLQGVQYQLYWSLWTRAWVHWERGETTACERVSSECAQMAATLDDESVMIRTGRCNMAALRAAQEPEAAIEQMLDAGGPLLEQVDTEWSSWLLLQLVRAGVAAGRIEDAQRWSDHLTAHAQRMGIAGTTARALMAQAELALAAEDGRAAALLAHQAATHGAAVGLQLDDVGARLLEGRALALAGDRDAALTVLHRVVADAAAAGAMRLHDAAARELRRLGARVSAEARRATDGAAGSGAGRIESLTPREREIAELVAQGQANKQVAATLFLSEKTIEHHLSRVYAKVGVRSRTELAAVFARATGGE</sequence>
<evidence type="ECO:0000259" key="3">
    <source>
        <dbReference type="PROSITE" id="PS50043"/>
    </source>
</evidence>
<evidence type="ECO:0000313" key="4">
    <source>
        <dbReference type="EMBL" id="MDW5594797.1"/>
    </source>
</evidence>
<name>A0ABU4HNB2_9ACTN</name>
<dbReference type="Proteomes" id="UP001284601">
    <property type="component" value="Unassembled WGS sequence"/>
</dbReference>
<dbReference type="RefSeq" id="WP_318597113.1">
    <property type="nucleotide sequence ID" value="NZ_JAWSTH010000022.1"/>
</dbReference>
<proteinExistence type="predicted"/>
<dbReference type="PROSITE" id="PS50043">
    <property type="entry name" value="HTH_LUXR_2"/>
    <property type="match status" value="1"/>
</dbReference>
<dbReference type="Pfam" id="PF13191">
    <property type="entry name" value="AAA_16"/>
    <property type="match status" value="1"/>
</dbReference>
<dbReference type="EMBL" id="JAWSTH010000022">
    <property type="protein sequence ID" value="MDW5594797.1"/>
    <property type="molecule type" value="Genomic_DNA"/>
</dbReference>
<organism evidence="4 5">
    <name type="scientific">Conexibacter stalactiti</name>
    <dbReference type="NCBI Taxonomy" id="1940611"/>
    <lineage>
        <taxon>Bacteria</taxon>
        <taxon>Bacillati</taxon>
        <taxon>Actinomycetota</taxon>
        <taxon>Thermoleophilia</taxon>
        <taxon>Solirubrobacterales</taxon>
        <taxon>Conexibacteraceae</taxon>
        <taxon>Conexibacter</taxon>
    </lineage>
</organism>
<dbReference type="SUPFAM" id="SSF46894">
    <property type="entry name" value="C-terminal effector domain of the bipartite response regulators"/>
    <property type="match status" value="1"/>
</dbReference>
<dbReference type="SUPFAM" id="SSF52540">
    <property type="entry name" value="P-loop containing nucleoside triphosphate hydrolases"/>
    <property type="match status" value="1"/>
</dbReference>